<evidence type="ECO:0000313" key="2">
    <source>
        <dbReference type="Proteomes" id="UP000237000"/>
    </source>
</evidence>
<dbReference type="Gene3D" id="3.40.640.10">
    <property type="entry name" value="Type I PLP-dependent aspartate aminotransferase-like (Major domain)"/>
    <property type="match status" value="1"/>
</dbReference>
<dbReference type="InParanoid" id="A0A2P5ASZ0"/>
<evidence type="ECO:0000313" key="1">
    <source>
        <dbReference type="EMBL" id="PON39655.1"/>
    </source>
</evidence>
<dbReference type="Proteomes" id="UP000237000">
    <property type="component" value="Unassembled WGS sequence"/>
</dbReference>
<gene>
    <name evidence="1" type="ORF">TorRG33x02_342010</name>
</gene>
<name>A0A2P5ASZ0_TREOI</name>
<keyword evidence="1" id="KW-0808">Transferase</keyword>
<protein>
    <submittedName>
        <fullName evidence="1">Pyridoxal phosphate-dependent transferase, major region, subdomain</fullName>
    </submittedName>
</protein>
<feature type="non-terminal residue" evidence="1">
    <location>
        <position position="1"/>
    </location>
</feature>
<dbReference type="InterPro" id="IPR015421">
    <property type="entry name" value="PyrdxlP-dep_Trfase_major"/>
</dbReference>
<dbReference type="STRING" id="63057.A0A2P5ASZ0"/>
<dbReference type="AlphaFoldDB" id="A0A2P5ASZ0"/>
<keyword evidence="2" id="KW-1185">Reference proteome</keyword>
<comment type="caution">
    <text evidence="1">The sequence shown here is derived from an EMBL/GenBank/DDBJ whole genome shotgun (WGS) entry which is preliminary data.</text>
</comment>
<dbReference type="EMBL" id="JXTC01000710">
    <property type="protein sequence ID" value="PON39655.1"/>
    <property type="molecule type" value="Genomic_DNA"/>
</dbReference>
<reference evidence="2" key="1">
    <citation type="submission" date="2016-06" db="EMBL/GenBank/DDBJ databases">
        <title>Parallel loss of symbiosis genes in relatives of nitrogen-fixing non-legume Parasponia.</title>
        <authorList>
            <person name="Van Velzen R."/>
            <person name="Holmer R."/>
            <person name="Bu F."/>
            <person name="Rutten L."/>
            <person name="Van Zeijl A."/>
            <person name="Liu W."/>
            <person name="Santuari L."/>
            <person name="Cao Q."/>
            <person name="Sharma T."/>
            <person name="Shen D."/>
            <person name="Roswanjaya Y."/>
            <person name="Wardhani T."/>
            <person name="Kalhor M.S."/>
            <person name="Jansen J."/>
            <person name="Van den Hoogen J."/>
            <person name="Gungor B."/>
            <person name="Hartog M."/>
            <person name="Hontelez J."/>
            <person name="Verver J."/>
            <person name="Yang W.-C."/>
            <person name="Schijlen E."/>
            <person name="Repin R."/>
            <person name="Schilthuizen M."/>
            <person name="Schranz E."/>
            <person name="Heidstra R."/>
            <person name="Miyata K."/>
            <person name="Fedorova E."/>
            <person name="Kohlen W."/>
            <person name="Bisseling T."/>
            <person name="Smit S."/>
            <person name="Geurts R."/>
        </authorList>
    </citation>
    <scope>NUCLEOTIDE SEQUENCE [LARGE SCALE GENOMIC DNA]</scope>
    <source>
        <strain evidence="2">cv. RG33-2</strain>
    </source>
</reference>
<sequence>RFKKLFLFSGNDYLGLSSHPTIGKAAAKALLESCLADLKKKEVKGYVVGLNYNVKIVLWDCLLCPTWFSAYMALMVTLGNVGSLLASGIKPLQHEKVAIFSDALNHGSVIDVFVLLSNSVARRFSSIDTSA</sequence>
<proteinExistence type="predicted"/>
<organism evidence="1 2">
    <name type="scientific">Trema orientale</name>
    <name type="common">Charcoal tree</name>
    <name type="synonym">Celtis orientalis</name>
    <dbReference type="NCBI Taxonomy" id="63057"/>
    <lineage>
        <taxon>Eukaryota</taxon>
        <taxon>Viridiplantae</taxon>
        <taxon>Streptophyta</taxon>
        <taxon>Embryophyta</taxon>
        <taxon>Tracheophyta</taxon>
        <taxon>Spermatophyta</taxon>
        <taxon>Magnoliopsida</taxon>
        <taxon>eudicotyledons</taxon>
        <taxon>Gunneridae</taxon>
        <taxon>Pentapetalae</taxon>
        <taxon>rosids</taxon>
        <taxon>fabids</taxon>
        <taxon>Rosales</taxon>
        <taxon>Cannabaceae</taxon>
        <taxon>Trema</taxon>
    </lineage>
</organism>
<dbReference type="GO" id="GO:0016740">
    <property type="term" value="F:transferase activity"/>
    <property type="evidence" value="ECO:0007669"/>
    <property type="project" value="UniProtKB-KW"/>
</dbReference>
<dbReference type="Gene3D" id="3.90.1150.10">
    <property type="entry name" value="Aspartate Aminotransferase, domain 1"/>
    <property type="match status" value="1"/>
</dbReference>
<accession>A0A2P5ASZ0</accession>
<dbReference type="InterPro" id="IPR015422">
    <property type="entry name" value="PyrdxlP-dep_Trfase_small"/>
</dbReference>
<dbReference type="OrthoDB" id="1187549at2759"/>